<evidence type="ECO:0000259" key="7">
    <source>
        <dbReference type="PROSITE" id="PS51775"/>
    </source>
</evidence>
<evidence type="ECO:0000313" key="9">
    <source>
        <dbReference type="Proteomes" id="UP001153076"/>
    </source>
</evidence>
<name>A0A9Q1Q3Z6_9CARY</name>
<feature type="coiled-coil region" evidence="5">
    <location>
        <begin position="415"/>
        <end position="476"/>
    </location>
</feature>
<protein>
    <recommendedName>
        <fullName evidence="7">GTD-binding domain-containing protein</fullName>
    </recommendedName>
</protein>
<feature type="compositionally biased region" description="Polar residues" evidence="6">
    <location>
        <begin position="229"/>
        <end position="244"/>
    </location>
</feature>
<keyword evidence="2" id="KW-0812">Transmembrane</keyword>
<organism evidence="8 9">
    <name type="scientific">Carnegiea gigantea</name>
    <dbReference type="NCBI Taxonomy" id="171969"/>
    <lineage>
        <taxon>Eukaryota</taxon>
        <taxon>Viridiplantae</taxon>
        <taxon>Streptophyta</taxon>
        <taxon>Embryophyta</taxon>
        <taxon>Tracheophyta</taxon>
        <taxon>Spermatophyta</taxon>
        <taxon>Magnoliopsida</taxon>
        <taxon>eudicotyledons</taxon>
        <taxon>Gunneridae</taxon>
        <taxon>Pentapetalae</taxon>
        <taxon>Caryophyllales</taxon>
        <taxon>Cactineae</taxon>
        <taxon>Cactaceae</taxon>
        <taxon>Cactoideae</taxon>
        <taxon>Echinocereeae</taxon>
        <taxon>Carnegiea</taxon>
    </lineage>
</organism>
<feature type="domain" description="GTD-binding" evidence="7">
    <location>
        <begin position="6"/>
        <end position="104"/>
    </location>
</feature>
<dbReference type="InterPro" id="IPR007656">
    <property type="entry name" value="GTD-bd"/>
</dbReference>
<dbReference type="PANTHER" id="PTHR31422">
    <property type="entry name" value="BNAANNG28530D PROTEIN"/>
    <property type="match status" value="1"/>
</dbReference>
<dbReference type="AlphaFoldDB" id="A0A9Q1Q3Z6"/>
<dbReference type="Pfam" id="PF04576">
    <property type="entry name" value="Zein-binding"/>
    <property type="match status" value="1"/>
</dbReference>
<accession>A0A9Q1Q3Z6</accession>
<feature type="region of interest" description="Disordered" evidence="6">
    <location>
        <begin position="127"/>
        <end position="173"/>
    </location>
</feature>
<evidence type="ECO:0000256" key="4">
    <source>
        <dbReference type="ARBA" id="ARBA00023136"/>
    </source>
</evidence>
<dbReference type="GO" id="GO:0080115">
    <property type="term" value="F:myosin XI tail binding"/>
    <property type="evidence" value="ECO:0007669"/>
    <property type="project" value="UniProtKB-ARBA"/>
</dbReference>
<keyword evidence="3" id="KW-1133">Transmembrane helix</keyword>
<dbReference type="OrthoDB" id="1105498at2759"/>
<dbReference type="PROSITE" id="PS51775">
    <property type="entry name" value="GTD_BINDING"/>
    <property type="match status" value="1"/>
</dbReference>
<feature type="compositionally biased region" description="Polar residues" evidence="6">
    <location>
        <begin position="128"/>
        <end position="144"/>
    </location>
</feature>
<dbReference type="EMBL" id="JAKOGI010000953">
    <property type="protein sequence ID" value="KAJ8428967.1"/>
    <property type="molecule type" value="Genomic_DNA"/>
</dbReference>
<feature type="region of interest" description="Disordered" evidence="6">
    <location>
        <begin position="219"/>
        <end position="245"/>
    </location>
</feature>
<reference evidence="8" key="1">
    <citation type="submission" date="2022-04" db="EMBL/GenBank/DDBJ databases">
        <title>Carnegiea gigantea Genome sequencing and assembly v2.</title>
        <authorList>
            <person name="Copetti D."/>
            <person name="Sanderson M.J."/>
            <person name="Burquez A."/>
            <person name="Wojciechowski M.F."/>
        </authorList>
    </citation>
    <scope>NUCLEOTIDE SEQUENCE</scope>
    <source>
        <strain evidence="8">SGP5-SGP5p</strain>
        <tissue evidence="8">Aerial part</tissue>
    </source>
</reference>
<feature type="compositionally biased region" description="Basic and acidic residues" evidence="6">
    <location>
        <begin position="341"/>
        <end position="363"/>
    </location>
</feature>
<sequence length="519" mass="59290">MSLGTNEINFLKETLHAQQDLLQKLYNELDVERESSAIATDEALSMILRLQGEKAAMEMEASQYKRIAEEKMFHAQETLETFQELIYQKEMQIASLEFQVQAYKFKLVSMGCDDLGACEMQYPENLLSRRNGTPGETSHSSMRRGSSVPPPAHKPLSRRASMEGLKSMQSSPKTLEDIKDLGSSIRKERTSGDFNTYWEEIRKLDERVKELDNIKNFNNIPKPEKAKAPSSSPMCNASADSSPTKVDFLKHPEKDPSVQPCGDSPTSVQDIFEVPQCSGHHQEYTSHKKDKGKLVVDVESSRKEKLASMWDEIWKSDVKEKIDWDKTSLSSPCTSNSNSPKPRDVKEKIDWEKKPLNDWEKKPQFSPSSNNDSPLKEKVDWGKKPILSPCDNDDLSKFREGRALDKQSLLRQPAYGVADIELQQFNRRLKQLEDERFIPRGNEINEETGDEQVILLKEIRDKIDLIQAEIASWRNDKPPRSGHPSVGCLRERKVYQKIPLCYVEHTVGAYQHLAVLGFE</sequence>
<feature type="compositionally biased region" description="Low complexity" evidence="6">
    <location>
        <begin position="327"/>
        <end position="340"/>
    </location>
</feature>
<comment type="caution">
    <text evidence="8">The sequence shown here is derived from an EMBL/GenBank/DDBJ whole genome shotgun (WGS) entry which is preliminary data.</text>
</comment>
<keyword evidence="4" id="KW-0472">Membrane</keyword>
<evidence type="ECO:0000313" key="8">
    <source>
        <dbReference type="EMBL" id="KAJ8428967.1"/>
    </source>
</evidence>
<evidence type="ECO:0000256" key="3">
    <source>
        <dbReference type="ARBA" id="ARBA00022989"/>
    </source>
</evidence>
<feature type="region of interest" description="Disordered" evidence="6">
    <location>
        <begin position="327"/>
        <end position="383"/>
    </location>
</feature>
<comment type="subcellular location">
    <subcellularLocation>
        <location evidence="1">Membrane</location>
    </subcellularLocation>
</comment>
<evidence type="ECO:0000256" key="5">
    <source>
        <dbReference type="SAM" id="Coils"/>
    </source>
</evidence>
<keyword evidence="5" id="KW-0175">Coiled coil</keyword>
<evidence type="ECO:0000256" key="1">
    <source>
        <dbReference type="ARBA" id="ARBA00004370"/>
    </source>
</evidence>
<dbReference type="PANTHER" id="PTHR31422:SF1">
    <property type="entry name" value="GTD-BINDING DOMAIN-CONTAINING PROTEIN"/>
    <property type="match status" value="1"/>
</dbReference>
<keyword evidence="9" id="KW-1185">Reference proteome</keyword>
<gene>
    <name evidence="8" type="ORF">Cgig2_013934</name>
</gene>
<proteinExistence type="predicted"/>
<evidence type="ECO:0000256" key="6">
    <source>
        <dbReference type="SAM" id="MobiDB-lite"/>
    </source>
</evidence>
<dbReference type="Proteomes" id="UP001153076">
    <property type="component" value="Unassembled WGS sequence"/>
</dbReference>
<dbReference type="GO" id="GO:0016020">
    <property type="term" value="C:membrane"/>
    <property type="evidence" value="ECO:0007669"/>
    <property type="project" value="UniProtKB-SubCell"/>
</dbReference>
<feature type="compositionally biased region" description="Basic and acidic residues" evidence="6">
    <location>
        <begin position="374"/>
        <end position="383"/>
    </location>
</feature>
<evidence type="ECO:0000256" key="2">
    <source>
        <dbReference type="ARBA" id="ARBA00022692"/>
    </source>
</evidence>